<evidence type="ECO:0000313" key="1">
    <source>
        <dbReference type="EMBL" id="KAJ6642249.1"/>
    </source>
</evidence>
<dbReference type="OrthoDB" id="8036966at2759"/>
<organism evidence="1 2">
    <name type="scientific">Pseudolycoriella hygida</name>
    <dbReference type="NCBI Taxonomy" id="35572"/>
    <lineage>
        <taxon>Eukaryota</taxon>
        <taxon>Metazoa</taxon>
        <taxon>Ecdysozoa</taxon>
        <taxon>Arthropoda</taxon>
        <taxon>Hexapoda</taxon>
        <taxon>Insecta</taxon>
        <taxon>Pterygota</taxon>
        <taxon>Neoptera</taxon>
        <taxon>Endopterygota</taxon>
        <taxon>Diptera</taxon>
        <taxon>Nematocera</taxon>
        <taxon>Sciaroidea</taxon>
        <taxon>Sciaridae</taxon>
        <taxon>Pseudolycoriella</taxon>
    </lineage>
</organism>
<dbReference type="AlphaFoldDB" id="A0A9Q0N441"/>
<sequence>MVPQHSQDGAMSRAEFDLLTSTTTSHNISVTGGTQSSSMVFGSQLVDKNSITPYSDATQEKRKQLTEHYHSIQENKSLTKCDLTCVIDEHIN</sequence>
<protein>
    <submittedName>
        <fullName evidence="1">Uncharacterized protein</fullName>
    </submittedName>
</protein>
<name>A0A9Q0N441_9DIPT</name>
<evidence type="ECO:0000313" key="2">
    <source>
        <dbReference type="Proteomes" id="UP001151699"/>
    </source>
</evidence>
<dbReference type="Proteomes" id="UP001151699">
    <property type="component" value="Chromosome B"/>
</dbReference>
<reference evidence="1" key="1">
    <citation type="submission" date="2022-07" db="EMBL/GenBank/DDBJ databases">
        <authorList>
            <person name="Trinca V."/>
            <person name="Uliana J.V.C."/>
            <person name="Torres T.T."/>
            <person name="Ward R.J."/>
            <person name="Monesi N."/>
        </authorList>
    </citation>
    <scope>NUCLEOTIDE SEQUENCE</scope>
    <source>
        <strain evidence="1">HSMRA1968</strain>
        <tissue evidence="1">Whole embryos</tissue>
    </source>
</reference>
<gene>
    <name evidence="1" type="ORF">Bhyg_07196</name>
</gene>
<dbReference type="EMBL" id="WJQU01000002">
    <property type="protein sequence ID" value="KAJ6642249.1"/>
    <property type="molecule type" value="Genomic_DNA"/>
</dbReference>
<accession>A0A9Q0N441</accession>
<proteinExistence type="predicted"/>
<keyword evidence="2" id="KW-1185">Reference proteome</keyword>
<comment type="caution">
    <text evidence="1">The sequence shown here is derived from an EMBL/GenBank/DDBJ whole genome shotgun (WGS) entry which is preliminary data.</text>
</comment>